<evidence type="ECO:0000313" key="2">
    <source>
        <dbReference type="Proteomes" id="UP000194218"/>
    </source>
</evidence>
<evidence type="ECO:0008006" key="3">
    <source>
        <dbReference type="Google" id="ProtNLM"/>
    </source>
</evidence>
<dbReference type="KEGG" id="smao:CAG99_04360"/>
<organism evidence="1 2">
    <name type="scientific">Streptomyces marincola</name>
    <dbReference type="NCBI Taxonomy" id="2878388"/>
    <lineage>
        <taxon>Bacteria</taxon>
        <taxon>Bacillati</taxon>
        <taxon>Actinomycetota</taxon>
        <taxon>Actinomycetes</taxon>
        <taxon>Kitasatosporales</taxon>
        <taxon>Streptomycetaceae</taxon>
        <taxon>Streptomyces</taxon>
    </lineage>
</organism>
<sequence>MSDISVRYAALSGGSEGLSAEEQAFLARLEALQAALRWMAEGWTGNAATAFDANMRVFSEELEKLRVVLGQTGNALDTAGMSYRAVDVRGAGRFGY</sequence>
<proteinExistence type="predicted"/>
<dbReference type="OrthoDB" id="4554345at2"/>
<dbReference type="Proteomes" id="UP000194218">
    <property type="component" value="Chromosome"/>
</dbReference>
<reference evidence="1 2" key="1">
    <citation type="submission" date="2017-05" db="EMBL/GenBank/DDBJ databases">
        <title>Complete genome sequence of Streptomyces sp. SCSIO 03032 revealed the diverse biosynthetic pathways for its bioactive secondary metabolites.</title>
        <authorList>
            <person name="Ma L."/>
            <person name="Zhu Y."/>
            <person name="Zhang W."/>
            <person name="Zhang G."/>
            <person name="Tian X."/>
            <person name="Zhang S."/>
            <person name="Zhang C."/>
        </authorList>
    </citation>
    <scope>NUCLEOTIDE SEQUENCE [LARGE SCALE GENOMIC DNA]</scope>
    <source>
        <strain evidence="1 2">SCSIO 03032</strain>
    </source>
</reference>
<gene>
    <name evidence="1" type="ORF">CAG99_04360</name>
</gene>
<dbReference type="RefSeq" id="WP_086157688.1">
    <property type="nucleotide sequence ID" value="NZ_CP021121.1"/>
</dbReference>
<dbReference type="AlphaFoldDB" id="A0A1W7CTN0"/>
<accession>A0A1W7CTN0</accession>
<protein>
    <recommendedName>
        <fullName evidence="3">ESAT-6-like protein</fullName>
    </recommendedName>
</protein>
<dbReference type="Pfam" id="PF06013">
    <property type="entry name" value="WXG100"/>
    <property type="match status" value="1"/>
</dbReference>
<evidence type="ECO:0000313" key="1">
    <source>
        <dbReference type="EMBL" id="ARQ68174.1"/>
    </source>
</evidence>
<dbReference type="SUPFAM" id="SSF140453">
    <property type="entry name" value="EsxAB dimer-like"/>
    <property type="match status" value="1"/>
</dbReference>
<dbReference type="EMBL" id="CP021121">
    <property type="protein sequence ID" value="ARQ68174.1"/>
    <property type="molecule type" value="Genomic_DNA"/>
</dbReference>
<name>A0A1W7CTN0_9ACTN</name>
<dbReference type="InterPro" id="IPR010310">
    <property type="entry name" value="T7SS_ESAT-6-like"/>
</dbReference>
<dbReference type="Gene3D" id="1.10.287.1060">
    <property type="entry name" value="ESAT-6-like"/>
    <property type="match status" value="1"/>
</dbReference>
<keyword evidence="2" id="KW-1185">Reference proteome</keyword>
<dbReference type="InterPro" id="IPR036689">
    <property type="entry name" value="ESAT-6-like_sf"/>
</dbReference>